<comment type="caution">
    <text evidence="1">The sequence shown here is derived from an EMBL/GenBank/DDBJ whole genome shotgun (WGS) entry which is preliminary data.</text>
</comment>
<accession>A0ABN9PR60</accession>
<protein>
    <submittedName>
        <fullName evidence="1">Uncharacterized protein</fullName>
    </submittedName>
</protein>
<evidence type="ECO:0000313" key="2">
    <source>
        <dbReference type="Proteomes" id="UP001189429"/>
    </source>
</evidence>
<dbReference type="EMBL" id="CAUYUJ010001377">
    <property type="protein sequence ID" value="CAK0795612.1"/>
    <property type="molecule type" value="Genomic_DNA"/>
</dbReference>
<gene>
    <name evidence="1" type="ORF">PCOR1329_LOCUS5242</name>
</gene>
<organism evidence="1 2">
    <name type="scientific">Prorocentrum cordatum</name>
    <dbReference type="NCBI Taxonomy" id="2364126"/>
    <lineage>
        <taxon>Eukaryota</taxon>
        <taxon>Sar</taxon>
        <taxon>Alveolata</taxon>
        <taxon>Dinophyceae</taxon>
        <taxon>Prorocentrales</taxon>
        <taxon>Prorocentraceae</taxon>
        <taxon>Prorocentrum</taxon>
    </lineage>
</organism>
<proteinExistence type="predicted"/>
<reference evidence="1" key="1">
    <citation type="submission" date="2023-10" db="EMBL/GenBank/DDBJ databases">
        <authorList>
            <person name="Chen Y."/>
            <person name="Shah S."/>
            <person name="Dougan E. K."/>
            <person name="Thang M."/>
            <person name="Chan C."/>
        </authorList>
    </citation>
    <scope>NUCLEOTIDE SEQUENCE [LARGE SCALE GENOMIC DNA]</scope>
</reference>
<evidence type="ECO:0000313" key="1">
    <source>
        <dbReference type="EMBL" id="CAK0795612.1"/>
    </source>
</evidence>
<sequence length="171" mass="18052">MSLRRVVDGDGDPREVECELLDPDHADSHFTERPAPASSCWRGCPPARAIPGVGGTGGGTELGARQGKGDDLLGPPLAGIQPHGRHSIRVVVNTARRLRRRRPWRAVDERASAAAGRHAGAGAAIFFVQGAGALAEPTCAPHRGHDAGSIKSGASLYRVWPGPRVRGPGWW</sequence>
<name>A0ABN9PR60_9DINO</name>
<keyword evidence="2" id="KW-1185">Reference proteome</keyword>
<dbReference type="Proteomes" id="UP001189429">
    <property type="component" value="Unassembled WGS sequence"/>
</dbReference>